<reference evidence="1 2" key="1">
    <citation type="journal article" date="2023" name="G3 (Bethesda)">
        <title>A chromosome-length genome assembly and annotation of blackberry (Rubus argutus, cv. 'Hillquist').</title>
        <authorList>
            <person name="Bruna T."/>
            <person name="Aryal R."/>
            <person name="Dudchenko O."/>
            <person name="Sargent D.J."/>
            <person name="Mead D."/>
            <person name="Buti M."/>
            <person name="Cavallini A."/>
            <person name="Hytonen T."/>
            <person name="Andres J."/>
            <person name="Pham M."/>
            <person name="Weisz D."/>
            <person name="Mascagni F."/>
            <person name="Usai G."/>
            <person name="Natali L."/>
            <person name="Bassil N."/>
            <person name="Fernandez G.E."/>
            <person name="Lomsadze A."/>
            <person name="Armour M."/>
            <person name="Olukolu B."/>
            <person name="Poorten T."/>
            <person name="Britton C."/>
            <person name="Davik J."/>
            <person name="Ashrafi H."/>
            <person name="Aiden E.L."/>
            <person name="Borodovsky M."/>
            <person name="Worthington M."/>
        </authorList>
    </citation>
    <scope>NUCLEOTIDE SEQUENCE [LARGE SCALE GENOMIC DNA]</scope>
    <source>
        <strain evidence="1">PI 553951</strain>
    </source>
</reference>
<organism evidence="1 2">
    <name type="scientific">Rubus argutus</name>
    <name type="common">Southern blackberry</name>
    <dbReference type="NCBI Taxonomy" id="59490"/>
    <lineage>
        <taxon>Eukaryota</taxon>
        <taxon>Viridiplantae</taxon>
        <taxon>Streptophyta</taxon>
        <taxon>Embryophyta</taxon>
        <taxon>Tracheophyta</taxon>
        <taxon>Spermatophyta</taxon>
        <taxon>Magnoliopsida</taxon>
        <taxon>eudicotyledons</taxon>
        <taxon>Gunneridae</taxon>
        <taxon>Pentapetalae</taxon>
        <taxon>rosids</taxon>
        <taxon>fabids</taxon>
        <taxon>Rosales</taxon>
        <taxon>Rosaceae</taxon>
        <taxon>Rosoideae</taxon>
        <taxon>Rosoideae incertae sedis</taxon>
        <taxon>Rubus</taxon>
    </lineage>
</organism>
<sequence>MVVAVQISAHRLRQREETAPTTIEWRCGGRLKEAVVSTATLGREHGSEELATSEVICDGCGLSRDGDGGLVTMVGK</sequence>
<keyword evidence="2" id="KW-1185">Reference proteome</keyword>
<evidence type="ECO:0000313" key="2">
    <source>
        <dbReference type="Proteomes" id="UP001457282"/>
    </source>
</evidence>
<dbReference type="AlphaFoldDB" id="A0AAW1VKK7"/>
<protein>
    <submittedName>
        <fullName evidence="1">Uncharacterized protein</fullName>
    </submittedName>
</protein>
<accession>A0AAW1VKK7</accession>
<dbReference type="EMBL" id="JBEDUW010000258">
    <property type="protein sequence ID" value="KAK9902451.1"/>
    <property type="molecule type" value="Genomic_DNA"/>
</dbReference>
<gene>
    <name evidence="1" type="ORF">M0R45_001690</name>
</gene>
<dbReference type="Proteomes" id="UP001457282">
    <property type="component" value="Unassembled WGS sequence"/>
</dbReference>
<evidence type="ECO:0000313" key="1">
    <source>
        <dbReference type="EMBL" id="KAK9902451.1"/>
    </source>
</evidence>
<name>A0AAW1VKK7_RUBAR</name>
<comment type="caution">
    <text evidence="1">The sequence shown here is derived from an EMBL/GenBank/DDBJ whole genome shotgun (WGS) entry which is preliminary data.</text>
</comment>
<proteinExistence type="predicted"/>